<evidence type="ECO:0000313" key="3">
    <source>
        <dbReference type="EMBL" id="SHM03008.1"/>
    </source>
</evidence>
<feature type="transmembrane region" description="Helical" evidence="1">
    <location>
        <begin position="186"/>
        <end position="207"/>
    </location>
</feature>
<dbReference type="InterPro" id="IPR024478">
    <property type="entry name" value="HlyB_4HB_MCP"/>
</dbReference>
<proteinExistence type="predicted"/>
<feature type="domain" description="Chemotaxis methyl-accepting receptor HlyB-like 4HB MCP" evidence="2">
    <location>
        <begin position="14"/>
        <end position="176"/>
    </location>
</feature>
<evidence type="ECO:0000259" key="2">
    <source>
        <dbReference type="Pfam" id="PF12729"/>
    </source>
</evidence>
<dbReference type="AlphaFoldDB" id="A0A1M7FGU2"/>
<dbReference type="RefSeq" id="WP_073288486.1">
    <property type="nucleotide sequence ID" value="NZ_FRAS01000030.1"/>
</dbReference>
<sequence>MSFLSRIHYKAKPAFLFLVVILGMLGSSVLEKHLMQNMNTSVSSLYQDRLLPATGLFQLNDQMYAKRHLLESYLANPVLERGGALRQELLAHNAEITDLMNRYRETYLVADEARVFDSFRARVARYNALETQMLTEAGLVSAEKERELFRQFDGIHADLARLNQIQLRVGQELSNSSHIIEGNATLLSNLKIALLLLFTLAIYRALLLDRHPLLPKSLKNFRLN</sequence>
<organism evidence="3 4">
    <name type="scientific">Hymenobacter psychrotolerans DSM 18569</name>
    <dbReference type="NCBI Taxonomy" id="1121959"/>
    <lineage>
        <taxon>Bacteria</taxon>
        <taxon>Pseudomonadati</taxon>
        <taxon>Bacteroidota</taxon>
        <taxon>Cytophagia</taxon>
        <taxon>Cytophagales</taxon>
        <taxon>Hymenobacteraceae</taxon>
        <taxon>Hymenobacter</taxon>
    </lineage>
</organism>
<protein>
    <submittedName>
        <fullName evidence="3">Four helix bundle sensory module for signal transduction</fullName>
    </submittedName>
</protein>
<gene>
    <name evidence="3" type="ORF">SAMN02746009_03832</name>
</gene>
<evidence type="ECO:0000256" key="1">
    <source>
        <dbReference type="SAM" id="Phobius"/>
    </source>
</evidence>
<dbReference type="OrthoDB" id="1438991at2"/>
<reference evidence="4" key="1">
    <citation type="submission" date="2016-11" db="EMBL/GenBank/DDBJ databases">
        <authorList>
            <person name="Varghese N."/>
            <person name="Submissions S."/>
        </authorList>
    </citation>
    <scope>NUCLEOTIDE SEQUENCE [LARGE SCALE GENOMIC DNA]</scope>
    <source>
        <strain evidence="4">DSM 18569</strain>
    </source>
</reference>
<dbReference type="Proteomes" id="UP000183947">
    <property type="component" value="Unassembled WGS sequence"/>
</dbReference>
<dbReference type="Pfam" id="PF12729">
    <property type="entry name" value="4HB_MCP_1"/>
    <property type="match status" value="1"/>
</dbReference>
<keyword evidence="4" id="KW-1185">Reference proteome</keyword>
<keyword evidence="1" id="KW-0812">Transmembrane</keyword>
<dbReference type="EMBL" id="FRAS01000030">
    <property type="protein sequence ID" value="SHM03008.1"/>
    <property type="molecule type" value="Genomic_DNA"/>
</dbReference>
<keyword evidence="1" id="KW-0472">Membrane</keyword>
<keyword evidence="1" id="KW-1133">Transmembrane helix</keyword>
<accession>A0A1M7FGU2</accession>
<name>A0A1M7FGU2_9BACT</name>
<evidence type="ECO:0000313" key="4">
    <source>
        <dbReference type="Proteomes" id="UP000183947"/>
    </source>
</evidence>